<dbReference type="Gene3D" id="1.10.238.10">
    <property type="entry name" value="EF-hand"/>
    <property type="match status" value="1"/>
</dbReference>
<sequence>MPPKKRTSSSAATADVPPPAPRRSTRSASSLGRSNSSNVPAADSLKTPPTSSSSSSTSASAPNPTAVSTASTSDMGSAVSKAKALKAKRSRKAHGEAPGSDVSSRIEELTVDEGAGGGSVKGKRKSATGAEAKANGVKKARLSKDSINQEEEVPVPAATSKTKTAAAKKAPKTVDEWYTAYASEDDPEQIDVGGIIKLLGDLDVKFESAAIYILCWKLELEAMGSIPKKKWVDGMNKHSIKNNQQLLKTLAAWLQDTKPVSPPSDSFLAFYKYMFQFSKATPETRSVALESALAVLTFVLDPLTYDLKYDPATAVTLKADVHPYPHAAPFLEFLTQKQPVKVINKDQWESFIPFNRSVSYSLENYNPEGAWPNLYDQYVDWRKEAEKADVGPKDGPDTES</sequence>
<dbReference type="Proteomes" id="UP001221413">
    <property type="component" value="Unassembled WGS sequence"/>
</dbReference>
<feature type="compositionally biased region" description="Low complexity" evidence="2">
    <location>
        <begin position="26"/>
        <end position="37"/>
    </location>
</feature>
<name>A0AAD6IV96_DREDA</name>
<dbReference type="Pfam" id="PF03556">
    <property type="entry name" value="Cullin_binding"/>
    <property type="match status" value="1"/>
</dbReference>
<organism evidence="4 5">
    <name type="scientific">Drechslerella dactyloides</name>
    <name type="common">Nematode-trapping fungus</name>
    <name type="synonym">Arthrobotrys dactyloides</name>
    <dbReference type="NCBI Taxonomy" id="74499"/>
    <lineage>
        <taxon>Eukaryota</taxon>
        <taxon>Fungi</taxon>
        <taxon>Dikarya</taxon>
        <taxon>Ascomycota</taxon>
        <taxon>Pezizomycotina</taxon>
        <taxon>Orbiliomycetes</taxon>
        <taxon>Orbiliales</taxon>
        <taxon>Orbiliaceae</taxon>
        <taxon>Drechslerella</taxon>
    </lineage>
</organism>
<comment type="caution">
    <text evidence="4">The sequence shown here is derived from an EMBL/GenBank/DDBJ whole genome shotgun (WGS) entry which is preliminary data.</text>
</comment>
<evidence type="ECO:0000313" key="5">
    <source>
        <dbReference type="Proteomes" id="UP001221413"/>
    </source>
</evidence>
<dbReference type="PANTHER" id="PTHR12281:SF12">
    <property type="entry name" value="DEFECTIVE IN CULLIN NEDDYLATION PROTEIN"/>
    <property type="match status" value="1"/>
</dbReference>
<evidence type="ECO:0000256" key="1">
    <source>
        <dbReference type="RuleBase" id="RU410713"/>
    </source>
</evidence>
<dbReference type="InterPro" id="IPR005176">
    <property type="entry name" value="PONY_dom"/>
</dbReference>
<evidence type="ECO:0000259" key="3">
    <source>
        <dbReference type="PROSITE" id="PS51229"/>
    </source>
</evidence>
<dbReference type="PANTHER" id="PTHR12281">
    <property type="entry name" value="RP42 RELATED"/>
    <property type="match status" value="1"/>
</dbReference>
<dbReference type="GO" id="GO:0032182">
    <property type="term" value="F:ubiquitin-like protein binding"/>
    <property type="evidence" value="ECO:0007669"/>
    <property type="project" value="TreeGrafter"/>
</dbReference>
<dbReference type="Gene3D" id="1.10.238.200">
    <property type="entry name" value="Cullin, PONY binding domain"/>
    <property type="match status" value="1"/>
</dbReference>
<accession>A0AAD6IV96</accession>
<evidence type="ECO:0000313" key="4">
    <source>
        <dbReference type="EMBL" id="KAJ6259355.1"/>
    </source>
</evidence>
<feature type="compositionally biased region" description="Low complexity" evidence="2">
    <location>
        <begin position="47"/>
        <end position="82"/>
    </location>
</feature>
<dbReference type="GO" id="GO:0000151">
    <property type="term" value="C:ubiquitin ligase complex"/>
    <property type="evidence" value="ECO:0007669"/>
    <property type="project" value="TreeGrafter"/>
</dbReference>
<dbReference type="AlphaFoldDB" id="A0AAD6IV96"/>
<evidence type="ECO:0000256" key="2">
    <source>
        <dbReference type="SAM" id="MobiDB-lite"/>
    </source>
</evidence>
<dbReference type="GO" id="GO:0097602">
    <property type="term" value="F:cullin family protein binding"/>
    <property type="evidence" value="ECO:0007669"/>
    <property type="project" value="TreeGrafter"/>
</dbReference>
<protein>
    <recommendedName>
        <fullName evidence="1">Defective in cullin neddylation protein</fullName>
    </recommendedName>
</protein>
<dbReference type="InterPro" id="IPR042460">
    <property type="entry name" value="DCN1-like_PONY"/>
</dbReference>
<keyword evidence="5" id="KW-1185">Reference proteome</keyword>
<dbReference type="EMBL" id="JAQGDS010000007">
    <property type="protein sequence ID" value="KAJ6259355.1"/>
    <property type="molecule type" value="Genomic_DNA"/>
</dbReference>
<feature type="region of interest" description="Disordered" evidence="2">
    <location>
        <begin position="1"/>
        <end position="159"/>
    </location>
</feature>
<comment type="function">
    <text evidence="1">Neddylation of cullins play an essential role in the regulation of SCF-type complexes activity.</text>
</comment>
<proteinExistence type="predicted"/>
<feature type="domain" description="DCUN1" evidence="3">
    <location>
        <begin position="169"/>
        <end position="383"/>
    </location>
</feature>
<dbReference type="InterPro" id="IPR014764">
    <property type="entry name" value="DCN-prot"/>
</dbReference>
<dbReference type="GO" id="GO:0045116">
    <property type="term" value="P:protein neddylation"/>
    <property type="evidence" value="ECO:0007669"/>
    <property type="project" value="TreeGrafter"/>
</dbReference>
<dbReference type="PROSITE" id="PS51229">
    <property type="entry name" value="DCUN1"/>
    <property type="match status" value="1"/>
</dbReference>
<reference evidence="4" key="1">
    <citation type="submission" date="2023-01" db="EMBL/GenBank/DDBJ databases">
        <title>The chitinases involved in constricting ring structure development in the nematode-trapping fungus Drechslerella dactyloides.</title>
        <authorList>
            <person name="Wang R."/>
            <person name="Zhang L."/>
            <person name="Tang P."/>
            <person name="Li S."/>
            <person name="Liang L."/>
        </authorList>
    </citation>
    <scope>NUCLEOTIDE SEQUENCE</scope>
    <source>
        <strain evidence="4">YMF1.00031</strain>
    </source>
</reference>
<gene>
    <name evidence="4" type="ORF">Dda_6255</name>
</gene>
<dbReference type="GO" id="GO:0031624">
    <property type="term" value="F:ubiquitin conjugating enzyme binding"/>
    <property type="evidence" value="ECO:0007669"/>
    <property type="project" value="TreeGrafter"/>
</dbReference>
<feature type="compositionally biased region" description="Basic residues" evidence="2">
    <location>
        <begin position="83"/>
        <end position="92"/>
    </location>
</feature>